<dbReference type="SMART" id="SM00320">
    <property type="entry name" value="WD40"/>
    <property type="match status" value="5"/>
</dbReference>
<dbReference type="GO" id="GO:0051286">
    <property type="term" value="C:cell tip"/>
    <property type="evidence" value="ECO:0007669"/>
    <property type="project" value="TreeGrafter"/>
</dbReference>
<dbReference type="InterPro" id="IPR001680">
    <property type="entry name" value="WD40_rpt"/>
</dbReference>
<protein>
    <recommendedName>
        <fullName evidence="10">Catabolite repression protein creC</fullName>
    </recommendedName>
</protein>
<dbReference type="GO" id="GO:0045013">
    <property type="term" value="P:carbon catabolite repression of transcription"/>
    <property type="evidence" value="ECO:0007669"/>
    <property type="project" value="TreeGrafter"/>
</dbReference>
<evidence type="ECO:0000256" key="2">
    <source>
        <dbReference type="ARBA" id="ARBA00022737"/>
    </source>
</evidence>
<dbReference type="GO" id="GO:0032153">
    <property type="term" value="C:cell division site"/>
    <property type="evidence" value="ECO:0007669"/>
    <property type="project" value="TreeGrafter"/>
</dbReference>
<feature type="compositionally biased region" description="Basic and acidic residues" evidence="7">
    <location>
        <begin position="122"/>
        <end position="136"/>
    </location>
</feature>
<dbReference type="InterPro" id="IPR015943">
    <property type="entry name" value="WD40/YVTN_repeat-like_dom_sf"/>
</dbReference>
<dbReference type="PANTHER" id="PTHR14107:SF16">
    <property type="entry name" value="AT02583P"/>
    <property type="match status" value="1"/>
</dbReference>
<feature type="compositionally biased region" description="Pro residues" evidence="7">
    <location>
        <begin position="1"/>
        <end position="10"/>
    </location>
</feature>
<feature type="region of interest" description="Disordered" evidence="7">
    <location>
        <begin position="105"/>
        <end position="178"/>
    </location>
</feature>
<dbReference type="Pfam" id="PF00400">
    <property type="entry name" value="WD40"/>
    <property type="match status" value="2"/>
</dbReference>
<dbReference type="GO" id="GO:0005634">
    <property type="term" value="C:nucleus"/>
    <property type="evidence" value="ECO:0007669"/>
    <property type="project" value="TreeGrafter"/>
</dbReference>
<dbReference type="PROSITE" id="PS50082">
    <property type="entry name" value="WD_REPEATS_2"/>
    <property type="match status" value="1"/>
</dbReference>
<proteinExistence type="inferred from homology"/>
<feature type="region of interest" description="Disordered" evidence="7">
    <location>
        <begin position="529"/>
        <end position="560"/>
    </location>
</feature>
<keyword evidence="9" id="KW-1185">Reference proteome</keyword>
<dbReference type="EMBL" id="JAFEKC020000004">
    <property type="protein sequence ID" value="KAK0515226.1"/>
    <property type="molecule type" value="Genomic_DNA"/>
</dbReference>
<dbReference type="PROSITE" id="PS50294">
    <property type="entry name" value="WD_REPEATS_REGION"/>
    <property type="match status" value="1"/>
</dbReference>
<evidence type="ECO:0000256" key="6">
    <source>
        <dbReference type="PROSITE-ProRule" id="PRU00221"/>
    </source>
</evidence>
<name>A0AA39R852_9LECA</name>
<comment type="subunit">
    <text evidence="5">Interacts with creB.</text>
</comment>
<sequence length="622" mass="68318">MFVLPPPPRYPTAQTTTSPNSTTINSPLIEMSNVLTHPSGPEYQLSVGEGTYYLQDNLHLATPPPHPQDAPIVSSNPLATTPAPPKAGIKLSICITSPRKSVPQLYRQTSVSTRSNLGTYSIKEHEKESRSSHDTSSDGVPPQLPPSTTSGRTPVFGEDNALLTPLTGKEAKRKKPKTNLFKSNSQFISRVIPHDQLTKRLQEHKPEGIFAFANIDRAYQWLDLSSPPPARAQPLMKILFAKAHMLCHDINSFTKAPNRIDVIMGASTGDIVWFEAYSQKYVRVNKNNIISTSPISEIRWLPSSENLFLASHMDGTLIVYDKERDDAAFTPPAPPHTPSPSPPASLSTPHPLRITKSVNSKSQKSNPVAVWHLSPHPTTAFAFSPDSRHLAVTSTDGSLRIINYLSETLLDLFPSYYGAFTCVTFSPDGKYILTGGHDDLVSIWSLSERRIVARCPGHRSWVKAVAFDPWRCDGRNYRFGSVGEDCRLLLWDFSVGMLRRPKAASIRNQNNRASMSSYAPISRNRTESIQMPSSAVAGGRMRSNSSLNEGENGGGEGGGEEVIEHAVESRMVTAELPPVMSKVVDEHPMSWVGFEEECIITACGEGHVRVWRRPVDVGVGGG</sequence>
<accession>A0AA39R852</accession>
<keyword evidence="2" id="KW-0677">Repeat</keyword>
<feature type="compositionally biased region" description="Low complexity" evidence="7">
    <location>
        <begin position="11"/>
        <end position="21"/>
    </location>
</feature>
<evidence type="ECO:0000313" key="9">
    <source>
        <dbReference type="Proteomes" id="UP001166286"/>
    </source>
</evidence>
<dbReference type="Gene3D" id="2.130.10.10">
    <property type="entry name" value="YVTN repeat-like/Quinoprotein amine dehydrogenase"/>
    <property type="match status" value="1"/>
</dbReference>
<evidence type="ECO:0000256" key="1">
    <source>
        <dbReference type="ARBA" id="ARBA00022574"/>
    </source>
</evidence>
<organism evidence="8 9">
    <name type="scientific">Cladonia borealis</name>
    <dbReference type="NCBI Taxonomy" id="184061"/>
    <lineage>
        <taxon>Eukaryota</taxon>
        <taxon>Fungi</taxon>
        <taxon>Dikarya</taxon>
        <taxon>Ascomycota</taxon>
        <taxon>Pezizomycotina</taxon>
        <taxon>Lecanoromycetes</taxon>
        <taxon>OSLEUM clade</taxon>
        <taxon>Lecanoromycetidae</taxon>
        <taxon>Lecanorales</taxon>
        <taxon>Lecanorineae</taxon>
        <taxon>Cladoniaceae</taxon>
        <taxon>Cladonia</taxon>
    </lineage>
</organism>
<dbReference type="PANTHER" id="PTHR14107">
    <property type="entry name" value="WD REPEAT PROTEIN"/>
    <property type="match status" value="1"/>
</dbReference>
<evidence type="ECO:0000256" key="5">
    <source>
        <dbReference type="ARBA" id="ARBA00038682"/>
    </source>
</evidence>
<dbReference type="SUPFAM" id="SSF50978">
    <property type="entry name" value="WD40 repeat-like"/>
    <property type="match status" value="1"/>
</dbReference>
<reference evidence="8" key="1">
    <citation type="submission" date="2023-03" db="EMBL/GenBank/DDBJ databases">
        <title>Complete genome of Cladonia borealis.</title>
        <authorList>
            <person name="Park H."/>
        </authorList>
    </citation>
    <scope>NUCLEOTIDE SEQUENCE</scope>
    <source>
        <strain evidence="8">ANT050790</strain>
    </source>
</reference>
<feature type="repeat" description="WD" evidence="6">
    <location>
        <begin position="413"/>
        <end position="454"/>
    </location>
</feature>
<feature type="region of interest" description="Disordered" evidence="7">
    <location>
        <begin position="328"/>
        <end position="352"/>
    </location>
</feature>
<dbReference type="Proteomes" id="UP001166286">
    <property type="component" value="Unassembled WGS sequence"/>
</dbReference>
<evidence type="ECO:0000256" key="3">
    <source>
        <dbReference type="ARBA" id="ARBA00037241"/>
    </source>
</evidence>
<dbReference type="InterPro" id="IPR051362">
    <property type="entry name" value="WD_repeat_creC_regulators"/>
</dbReference>
<feature type="compositionally biased region" description="Pro residues" evidence="7">
    <location>
        <begin position="331"/>
        <end position="343"/>
    </location>
</feature>
<dbReference type="AlphaFoldDB" id="A0AA39R852"/>
<feature type="region of interest" description="Disordered" evidence="7">
    <location>
        <begin position="1"/>
        <end position="21"/>
    </location>
</feature>
<evidence type="ECO:0000256" key="4">
    <source>
        <dbReference type="ARBA" id="ARBA00038107"/>
    </source>
</evidence>
<comment type="function">
    <text evidence="3">Component of the regulatory network controlling carbon source utilization through ubiquitination and deubiquitination involving creA, creB, creC, creD and acrB. Required to prevent the proteolysis of the CreB deubiquitinating enzyme in the absence of carbon catabolite repression. CreB deubiquitinating enzyme stabilized in a complex with the CreC leads to the expression of genes such as those in the proline and quinate pathways.</text>
</comment>
<comment type="similarity">
    <text evidence="4">Belongs to the WD repeat creC family.</text>
</comment>
<comment type="caution">
    <text evidence="8">The sequence shown here is derived from an EMBL/GenBank/DDBJ whole genome shotgun (WGS) entry which is preliminary data.</text>
</comment>
<feature type="compositionally biased region" description="Polar residues" evidence="7">
    <location>
        <begin position="106"/>
        <end position="119"/>
    </location>
</feature>
<dbReference type="InterPro" id="IPR036322">
    <property type="entry name" value="WD40_repeat_dom_sf"/>
</dbReference>
<evidence type="ECO:0000256" key="7">
    <source>
        <dbReference type="SAM" id="MobiDB-lite"/>
    </source>
</evidence>
<evidence type="ECO:0008006" key="10">
    <source>
        <dbReference type="Google" id="ProtNLM"/>
    </source>
</evidence>
<gene>
    <name evidence="8" type="ORF">JMJ35_002605</name>
</gene>
<evidence type="ECO:0000313" key="8">
    <source>
        <dbReference type="EMBL" id="KAK0515226.1"/>
    </source>
</evidence>
<keyword evidence="1 6" id="KW-0853">WD repeat</keyword>